<dbReference type="EMBL" id="JAEMHM010000014">
    <property type="protein sequence ID" value="MBJ6726450.1"/>
    <property type="molecule type" value="Genomic_DNA"/>
</dbReference>
<dbReference type="GO" id="GO:0016491">
    <property type="term" value="F:oxidoreductase activity"/>
    <property type="evidence" value="ECO:0007669"/>
    <property type="project" value="InterPro"/>
</dbReference>
<evidence type="ECO:0000256" key="7">
    <source>
        <dbReference type="ARBA" id="ARBA00023601"/>
    </source>
</evidence>
<evidence type="ECO:0000313" key="10">
    <source>
        <dbReference type="EMBL" id="MBJ6726450.1"/>
    </source>
</evidence>
<dbReference type="SFLD" id="SFLDG01384">
    <property type="entry name" value="thioether_bond_formation_requi"/>
    <property type="match status" value="1"/>
</dbReference>
<dbReference type="Proteomes" id="UP000636888">
    <property type="component" value="Unassembled WGS sequence"/>
</dbReference>
<dbReference type="SFLD" id="SFLDG01067">
    <property type="entry name" value="SPASM/twitch_domain_containing"/>
    <property type="match status" value="1"/>
</dbReference>
<dbReference type="InterPro" id="IPR000385">
    <property type="entry name" value="MoaA_NifB_PqqE_Fe-S-bd_CS"/>
</dbReference>
<evidence type="ECO:0000256" key="8">
    <source>
        <dbReference type="SAM" id="MobiDB-lite"/>
    </source>
</evidence>
<dbReference type="Pfam" id="PF04055">
    <property type="entry name" value="Radical_SAM"/>
    <property type="match status" value="1"/>
</dbReference>
<evidence type="ECO:0000313" key="11">
    <source>
        <dbReference type="Proteomes" id="UP000636888"/>
    </source>
</evidence>
<evidence type="ECO:0000256" key="2">
    <source>
        <dbReference type="ARBA" id="ARBA00022485"/>
    </source>
</evidence>
<dbReference type="PROSITE" id="PS51918">
    <property type="entry name" value="RADICAL_SAM"/>
    <property type="match status" value="1"/>
</dbReference>
<evidence type="ECO:0000256" key="3">
    <source>
        <dbReference type="ARBA" id="ARBA00022691"/>
    </source>
</evidence>
<keyword evidence="3" id="KW-0949">S-adenosyl-L-methionine</keyword>
<proteinExistence type="inferred from homology"/>
<dbReference type="AlphaFoldDB" id="A0A8J7JN01"/>
<dbReference type="PANTHER" id="PTHR43273:SF3">
    <property type="entry name" value="ANAEROBIC SULFATASE-MATURATING ENZYME HOMOLOG ASLB-RELATED"/>
    <property type="match status" value="1"/>
</dbReference>
<keyword evidence="6" id="KW-0411">Iron-sulfur</keyword>
<feature type="compositionally biased region" description="Basic and acidic residues" evidence="8">
    <location>
        <begin position="405"/>
        <end position="417"/>
    </location>
</feature>
<reference evidence="10" key="1">
    <citation type="submission" date="2020-12" db="EMBL/GenBank/DDBJ databases">
        <title>Geomonas sp. Red875, isolated from river sediment.</title>
        <authorList>
            <person name="Xu Z."/>
            <person name="Zhang Z."/>
            <person name="Masuda Y."/>
            <person name="Itoh H."/>
            <person name="Senoo K."/>
        </authorList>
    </citation>
    <scope>NUCLEOTIDE SEQUENCE</scope>
    <source>
        <strain evidence="10">Red875</strain>
    </source>
</reference>
<keyword evidence="4" id="KW-0479">Metal-binding</keyword>
<dbReference type="InterPro" id="IPR013785">
    <property type="entry name" value="Aldolase_TIM"/>
</dbReference>
<accession>A0A8J7JN01</accession>
<dbReference type="PANTHER" id="PTHR43273">
    <property type="entry name" value="ANAEROBIC SULFATASE-MATURATING ENZYME HOMOLOG ASLB-RELATED"/>
    <property type="match status" value="1"/>
</dbReference>
<sequence>MADSAETKRLADEISRTLLADLPDLPALAHRLRAGNVLTDGEARTLIYHATRELNASLFPPITKMELVLTEACNLDCTYCFGKQMRRPRNMPVDVALGAVDLLIAYSGNAPCLDITHFGGEPLLNLPTLIAATEYAEERAAETGQMVRFNITTNGILLNQRLVEYLARHRIQVLLSLDGTAASHDRYRRDGKGGGTYLRVLNALRLLKARQPWIGVKMTVMPANAPQLFDDVRELHAEGVNQFLIGHASGVTWNGAEIAAYDEQMRRLGAWYREGQRELRIAEFEEGDGPVPRFGCQAGRDSISISVTGEVSSCSKVLALDSRNLLGKLGDVRYGLTHLVNRAQLVGCVELESACESLGIAAEYVGGCLAGNYQETGSLFRPSLQDHAFSVAKRAAEPIQTELPPPRKEGPGPEARP</sequence>
<keyword evidence="11" id="KW-1185">Reference proteome</keyword>
<dbReference type="CDD" id="cd01335">
    <property type="entry name" value="Radical_SAM"/>
    <property type="match status" value="1"/>
</dbReference>
<dbReference type="GO" id="GO:0051539">
    <property type="term" value="F:4 iron, 4 sulfur cluster binding"/>
    <property type="evidence" value="ECO:0007669"/>
    <property type="project" value="UniProtKB-KW"/>
</dbReference>
<comment type="cofactor">
    <cofactor evidence="1">
        <name>[4Fe-4S] cluster</name>
        <dbReference type="ChEBI" id="CHEBI:49883"/>
    </cofactor>
</comment>
<dbReference type="SFLD" id="SFLDS00029">
    <property type="entry name" value="Radical_SAM"/>
    <property type="match status" value="1"/>
</dbReference>
<dbReference type="InterPro" id="IPR023867">
    <property type="entry name" value="Sulphatase_maturase_rSAM"/>
</dbReference>
<dbReference type="InterPro" id="IPR058240">
    <property type="entry name" value="rSAM_sf"/>
</dbReference>
<evidence type="ECO:0000256" key="4">
    <source>
        <dbReference type="ARBA" id="ARBA00022723"/>
    </source>
</evidence>
<feature type="domain" description="Radical SAM core" evidence="9">
    <location>
        <begin position="59"/>
        <end position="285"/>
    </location>
</feature>
<dbReference type="SMART" id="SM00729">
    <property type="entry name" value="Elp3"/>
    <property type="match status" value="1"/>
</dbReference>
<dbReference type="InterPro" id="IPR007197">
    <property type="entry name" value="rSAM"/>
</dbReference>
<dbReference type="SFLD" id="SFLDG01386">
    <property type="entry name" value="main_SPASM_domain-containing"/>
    <property type="match status" value="1"/>
</dbReference>
<keyword evidence="5" id="KW-0408">Iron</keyword>
<evidence type="ECO:0000256" key="5">
    <source>
        <dbReference type="ARBA" id="ARBA00023004"/>
    </source>
</evidence>
<protein>
    <submittedName>
        <fullName evidence="10">Radical SAM protein</fullName>
    </submittedName>
</protein>
<dbReference type="InterPro" id="IPR006638">
    <property type="entry name" value="Elp3/MiaA/NifB-like_rSAM"/>
</dbReference>
<comment type="similarity">
    <text evidence="7">Belongs to the radical SAM superfamily. Anaerobic sulfatase-maturating enzyme family.</text>
</comment>
<evidence type="ECO:0000259" key="9">
    <source>
        <dbReference type="PROSITE" id="PS51918"/>
    </source>
</evidence>
<dbReference type="PROSITE" id="PS01305">
    <property type="entry name" value="MOAA_NIFB_PQQE"/>
    <property type="match status" value="1"/>
</dbReference>
<feature type="region of interest" description="Disordered" evidence="8">
    <location>
        <begin position="393"/>
        <end position="417"/>
    </location>
</feature>
<comment type="caution">
    <text evidence="10">The sequence shown here is derived from an EMBL/GenBank/DDBJ whole genome shotgun (WGS) entry which is preliminary data.</text>
</comment>
<dbReference type="SUPFAM" id="SSF102114">
    <property type="entry name" value="Radical SAM enzymes"/>
    <property type="match status" value="1"/>
</dbReference>
<dbReference type="GO" id="GO:0046872">
    <property type="term" value="F:metal ion binding"/>
    <property type="evidence" value="ECO:0007669"/>
    <property type="project" value="UniProtKB-KW"/>
</dbReference>
<evidence type="ECO:0000256" key="1">
    <source>
        <dbReference type="ARBA" id="ARBA00001966"/>
    </source>
</evidence>
<dbReference type="RefSeq" id="WP_199385366.1">
    <property type="nucleotide sequence ID" value="NZ_JAEMHM010000014.1"/>
</dbReference>
<keyword evidence="2" id="KW-0004">4Fe-4S</keyword>
<dbReference type="Gene3D" id="3.20.20.70">
    <property type="entry name" value="Aldolase class I"/>
    <property type="match status" value="1"/>
</dbReference>
<organism evidence="10 11">
    <name type="scientific">Geomesophilobacter sediminis</name>
    <dbReference type="NCBI Taxonomy" id="2798584"/>
    <lineage>
        <taxon>Bacteria</taxon>
        <taxon>Pseudomonadati</taxon>
        <taxon>Thermodesulfobacteriota</taxon>
        <taxon>Desulfuromonadia</taxon>
        <taxon>Geobacterales</taxon>
        <taxon>Geobacteraceae</taxon>
        <taxon>Geomesophilobacter</taxon>
    </lineage>
</organism>
<evidence type="ECO:0000256" key="6">
    <source>
        <dbReference type="ARBA" id="ARBA00023014"/>
    </source>
</evidence>
<dbReference type="GO" id="GO:0032324">
    <property type="term" value="P:molybdopterin cofactor biosynthetic process"/>
    <property type="evidence" value="ECO:0007669"/>
    <property type="project" value="UniProtKB-ARBA"/>
</dbReference>
<name>A0A8J7JN01_9BACT</name>
<gene>
    <name evidence="10" type="ORF">JFN93_17200</name>
</gene>